<dbReference type="InterPro" id="IPR003779">
    <property type="entry name" value="CMD-like"/>
</dbReference>
<gene>
    <name evidence="3" type="ORF">ATJ88_0230</name>
</gene>
<feature type="region of interest" description="Disordered" evidence="1">
    <location>
        <begin position="120"/>
        <end position="139"/>
    </location>
</feature>
<feature type="domain" description="Carboxymuconolactone decarboxylase-like" evidence="2">
    <location>
        <begin position="163"/>
        <end position="245"/>
    </location>
</feature>
<name>A0A2A9ERT8_9MICO</name>
<accession>A0A2A9ERT8</accession>
<evidence type="ECO:0000313" key="4">
    <source>
        <dbReference type="Proteomes" id="UP000224130"/>
    </source>
</evidence>
<evidence type="ECO:0000313" key="3">
    <source>
        <dbReference type="EMBL" id="PFG41588.1"/>
    </source>
</evidence>
<dbReference type="Gene3D" id="1.20.1290.10">
    <property type="entry name" value="AhpD-like"/>
    <property type="match status" value="1"/>
</dbReference>
<keyword evidence="4" id="KW-1185">Reference proteome</keyword>
<dbReference type="RefSeq" id="WP_098462123.1">
    <property type="nucleotide sequence ID" value="NZ_PDJJ01000001.1"/>
</dbReference>
<dbReference type="InterPro" id="IPR029032">
    <property type="entry name" value="AhpD-like"/>
</dbReference>
<sequence>MPTPAARRHHDELFGDRTSTLARTDPELVEYFDNFAFDDVQADAPLEVRTRVLVQLAALVALGALGEFRELAGGALRVGVTPVELKEVVYQAVPYVGMGRVRDVLQATNELLVERGVDLPLPGRSSTTPQDRAEKGRAVQEQIVGPETVAALYENAPDDTLHVQRYLSANCFGDHYTRGGLDVPTRELLTLSMLVALGGADPQVAGHFAANVRVGNDRATLIAVITQLLPYVGYPRTLNALRALDTVAPATQD</sequence>
<feature type="domain" description="Carboxymuconolactone decarboxylase-like" evidence="2">
    <location>
        <begin position="26"/>
        <end position="110"/>
    </location>
</feature>
<evidence type="ECO:0000256" key="1">
    <source>
        <dbReference type="SAM" id="MobiDB-lite"/>
    </source>
</evidence>
<proteinExistence type="predicted"/>
<dbReference type="AlphaFoldDB" id="A0A2A9ERT8"/>
<dbReference type="PANTHER" id="PTHR33570:SF2">
    <property type="entry name" value="CARBOXYMUCONOLACTONE DECARBOXYLASE-LIKE DOMAIN-CONTAINING PROTEIN"/>
    <property type="match status" value="1"/>
</dbReference>
<organism evidence="3 4">
    <name type="scientific">Isoptericola jiangsuensis</name>
    <dbReference type="NCBI Taxonomy" id="548579"/>
    <lineage>
        <taxon>Bacteria</taxon>
        <taxon>Bacillati</taxon>
        <taxon>Actinomycetota</taxon>
        <taxon>Actinomycetes</taxon>
        <taxon>Micrococcales</taxon>
        <taxon>Promicromonosporaceae</taxon>
        <taxon>Isoptericola</taxon>
    </lineage>
</organism>
<dbReference type="Pfam" id="PF02627">
    <property type="entry name" value="CMD"/>
    <property type="match status" value="2"/>
</dbReference>
<protein>
    <submittedName>
        <fullName evidence="3">4-carboxymuconolactone decarboxylase</fullName>
    </submittedName>
</protein>
<dbReference type="OrthoDB" id="9802489at2"/>
<dbReference type="SUPFAM" id="SSF69118">
    <property type="entry name" value="AhpD-like"/>
    <property type="match status" value="1"/>
</dbReference>
<dbReference type="InterPro" id="IPR052512">
    <property type="entry name" value="4CMD/NDH-1_regulator"/>
</dbReference>
<comment type="caution">
    <text evidence="3">The sequence shown here is derived from an EMBL/GenBank/DDBJ whole genome shotgun (WGS) entry which is preliminary data.</text>
</comment>
<evidence type="ECO:0000259" key="2">
    <source>
        <dbReference type="Pfam" id="PF02627"/>
    </source>
</evidence>
<dbReference type="PANTHER" id="PTHR33570">
    <property type="entry name" value="4-CARBOXYMUCONOLACTONE DECARBOXYLASE FAMILY PROTEIN"/>
    <property type="match status" value="1"/>
</dbReference>
<dbReference type="GO" id="GO:0051920">
    <property type="term" value="F:peroxiredoxin activity"/>
    <property type="evidence" value="ECO:0007669"/>
    <property type="project" value="InterPro"/>
</dbReference>
<reference evidence="3 4" key="1">
    <citation type="submission" date="2017-10" db="EMBL/GenBank/DDBJ databases">
        <title>Sequencing the genomes of 1000 actinobacteria strains.</title>
        <authorList>
            <person name="Klenk H.-P."/>
        </authorList>
    </citation>
    <scope>NUCLEOTIDE SEQUENCE [LARGE SCALE GENOMIC DNA]</scope>
    <source>
        <strain evidence="3 4">DSM 21863</strain>
    </source>
</reference>
<dbReference type="Proteomes" id="UP000224130">
    <property type="component" value="Unassembled WGS sequence"/>
</dbReference>
<dbReference type="EMBL" id="PDJJ01000001">
    <property type="protein sequence ID" value="PFG41588.1"/>
    <property type="molecule type" value="Genomic_DNA"/>
</dbReference>